<sequence length="264" mass="28072">MVLEFGLVGKRVLVTASSKGIGFAVAKAFLLNGSRVVISSSNGENVRRAVDSLASLGEVHGFTADLRSKNDIDGLIEYASSKLGGLDTLVYVAGSPSPGVFMEKTYEDWEEASRLLVLSATYTAKLVAQKMLSQGSGGSMIFLSSYVIKEPVPNLALSDVCRISVAGLVRTLARELGPWKIRVNGVMPGYIATQRVEQVLKDTAKRLNVSPQQALESLVKQIPLGYVGTPEELANVVLFLASSLSSYVTGAMIPVDGGLLNSVF</sequence>
<evidence type="ECO:0000313" key="4">
    <source>
        <dbReference type="Proteomes" id="UP000240322"/>
    </source>
</evidence>
<dbReference type="EMBL" id="NEXE01000025">
    <property type="protein sequence ID" value="PSN91463.1"/>
    <property type="molecule type" value="Genomic_DNA"/>
</dbReference>
<dbReference type="PANTHER" id="PTHR43943">
    <property type="entry name" value="DEHYDROGENASE/REDUCTASE (SDR FAMILY) MEMBER 4"/>
    <property type="match status" value="1"/>
</dbReference>
<dbReference type="InterPro" id="IPR036291">
    <property type="entry name" value="NAD(P)-bd_dom_sf"/>
</dbReference>
<gene>
    <name evidence="3" type="ORF">B9Q03_04145</name>
</gene>
<evidence type="ECO:0000256" key="2">
    <source>
        <dbReference type="ARBA" id="ARBA00023002"/>
    </source>
</evidence>
<dbReference type="PANTHER" id="PTHR43943:SF17">
    <property type="entry name" value="3-PHENYLPROPIONATE-DIHYDRODIOL_CINNAMIC ACID-DIHYDRODIOL DEHYDROGENASE"/>
    <property type="match status" value="1"/>
</dbReference>
<dbReference type="InterPro" id="IPR002347">
    <property type="entry name" value="SDR_fam"/>
</dbReference>
<organism evidence="3 4">
    <name type="scientific">Candidatus Marsarchaeota G2 archaeon OSP_D</name>
    <dbReference type="NCBI Taxonomy" id="1978157"/>
    <lineage>
        <taxon>Archaea</taxon>
        <taxon>Candidatus Marsarchaeota</taxon>
        <taxon>Candidatus Marsarchaeota group 2</taxon>
    </lineage>
</organism>
<dbReference type="GO" id="GO:0016491">
    <property type="term" value="F:oxidoreductase activity"/>
    <property type="evidence" value="ECO:0007669"/>
    <property type="project" value="UniProtKB-KW"/>
</dbReference>
<dbReference type="FunFam" id="3.40.50.720:FF:000084">
    <property type="entry name" value="Short-chain dehydrogenase reductase"/>
    <property type="match status" value="1"/>
</dbReference>
<protein>
    <submittedName>
        <fullName evidence="3">Short-chain dehydrogenase</fullName>
    </submittedName>
</protein>
<evidence type="ECO:0000256" key="1">
    <source>
        <dbReference type="ARBA" id="ARBA00006484"/>
    </source>
</evidence>
<name>A0A2R6AYR2_9ARCH</name>
<dbReference type="Pfam" id="PF13561">
    <property type="entry name" value="adh_short_C2"/>
    <property type="match status" value="1"/>
</dbReference>
<comment type="caution">
    <text evidence="3">The sequence shown here is derived from an EMBL/GenBank/DDBJ whole genome shotgun (WGS) entry which is preliminary data.</text>
</comment>
<keyword evidence="2" id="KW-0560">Oxidoreductase</keyword>
<dbReference type="PRINTS" id="PR00081">
    <property type="entry name" value="GDHRDH"/>
</dbReference>
<dbReference type="Gene3D" id="3.40.50.720">
    <property type="entry name" value="NAD(P)-binding Rossmann-like Domain"/>
    <property type="match status" value="1"/>
</dbReference>
<dbReference type="SUPFAM" id="SSF51735">
    <property type="entry name" value="NAD(P)-binding Rossmann-fold domains"/>
    <property type="match status" value="1"/>
</dbReference>
<dbReference type="Proteomes" id="UP000240322">
    <property type="component" value="Unassembled WGS sequence"/>
</dbReference>
<accession>A0A2R6AYR2</accession>
<proteinExistence type="inferred from homology"/>
<dbReference type="CDD" id="cd05344">
    <property type="entry name" value="BKR_like_SDR_like"/>
    <property type="match status" value="1"/>
</dbReference>
<dbReference type="AlphaFoldDB" id="A0A2R6AYR2"/>
<comment type="similarity">
    <text evidence="1">Belongs to the short-chain dehydrogenases/reductases (SDR) family.</text>
</comment>
<evidence type="ECO:0000313" key="3">
    <source>
        <dbReference type="EMBL" id="PSN91463.1"/>
    </source>
</evidence>
<reference evidence="3 4" key="1">
    <citation type="submission" date="2017-04" db="EMBL/GenBank/DDBJ databases">
        <title>Novel microbial lineages endemic to geothermal iron-oxide mats fill important gaps in the evolutionary history of Archaea.</title>
        <authorList>
            <person name="Jay Z.J."/>
            <person name="Beam J.P."/>
            <person name="Dlakic M."/>
            <person name="Rusch D.B."/>
            <person name="Kozubal M.A."/>
            <person name="Inskeep W.P."/>
        </authorList>
    </citation>
    <scope>NUCLEOTIDE SEQUENCE [LARGE SCALE GENOMIC DNA]</scope>
    <source>
        <strain evidence="3">OSP_D</strain>
    </source>
</reference>